<evidence type="ECO:0000313" key="3">
    <source>
        <dbReference type="Proteomes" id="UP001144280"/>
    </source>
</evidence>
<keyword evidence="1" id="KW-1133">Transmembrane helix</keyword>
<comment type="caution">
    <text evidence="2">The sequence shown here is derived from an EMBL/GenBank/DDBJ whole genome shotgun (WGS) entry which is preliminary data.</text>
</comment>
<keyword evidence="3" id="KW-1185">Reference proteome</keyword>
<dbReference type="EMBL" id="BSDI01000001">
    <property type="protein sequence ID" value="GLH94813.1"/>
    <property type="molecule type" value="Genomic_DNA"/>
</dbReference>
<protein>
    <submittedName>
        <fullName evidence="2">Uncharacterized protein</fullName>
    </submittedName>
</protein>
<proteinExistence type="predicted"/>
<evidence type="ECO:0000256" key="1">
    <source>
        <dbReference type="SAM" id="Phobius"/>
    </source>
</evidence>
<dbReference type="Proteomes" id="UP001144280">
    <property type="component" value="Unassembled WGS sequence"/>
</dbReference>
<accession>A0ABQ5QKA7</accession>
<organism evidence="2 3">
    <name type="scientific">Phytohabitans aurantiacus</name>
    <dbReference type="NCBI Taxonomy" id="3016789"/>
    <lineage>
        <taxon>Bacteria</taxon>
        <taxon>Bacillati</taxon>
        <taxon>Actinomycetota</taxon>
        <taxon>Actinomycetes</taxon>
        <taxon>Micromonosporales</taxon>
        <taxon>Micromonosporaceae</taxon>
    </lineage>
</organism>
<reference evidence="2" key="1">
    <citation type="submission" date="2022-12" db="EMBL/GenBank/DDBJ databases">
        <title>New Phytohabitans aurantiacus sp. RD004123 nov., an actinomycete isolated from soil.</title>
        <authorList>
            <person name="Triningsih D.W."/>
            <person name="Harunari E."/>
            <person name="Igarashi Y."/>
        </authorList>
    </citation>
    <scope>NUCLEOTIDE SEQUENCE</scope>
    <source>
        <strain evidence="2">RD004123</strain>
    </source>
</reference>
<sequence>MTMAVPNGPHLENSGSLTGHILAQGWSDETSNGRSTAKVMVIMAIVLGVVVMLGVIAALAAGDTFSNLFDGLLNG</sequence>
<feature type="transmembrane region" description="Helical" evidence="1">
    <location>
        <begin position="39"/>
        <end position="61"/>
    </location>
</feature>
<gene>
    <name evidence="2" type="ORF">Pa4123_00850</name>
</gene>
<keyword evidence="1" id="KW-0472">Membrane</keyword>
<keyword evidence="1" id="KW-0812">Transmembrane</keyword>
<name>A0ABQ5QKA7_9ACTN</name>
<evidence type="ECO:0000313" key="2">
    <source>
        <dbReference type="EMBL" id="GLH94813.1"/>
    </source>
</evidence>